<evidence type="ECO:0000313" key="2">
    <source>
        <dbReference type="Proteomes" id="UP001597186"/>
    </source>
</evidence>
<dbReference type="Proteomes" id="UP001597186">
    <property type="component" value="Unassembled WGS sequence"/>
</dbReference>
<keyword evidence="2" id="KW-1185">Reference proteome</keyword>
<protein>
    <submittedName>
        <fullName evidence="1">Uncharacterized protein</fullName>
    </submittedName>
</protein>
<name>A0ABW4EKH8_9RHOB</name>
<gene>
    <name evidence="1" type="ORF">ACFTOW_14835</name>
</gene>
<reference evidence="2" key="1">
    <citation type="journal article" date="2019" name="Int. J. Syst. Evol. Microbiol.">
        <title>The Global Catalogue of Microorganisms (GCM) 10K type strain sequencing project: providing services to taxonomists for standard genome sequencing and annotation.</title>
        <authorList>
            <consortium name="The Broad Institute Genomics Platform"/>
            <consortium name="The Broad Institute Genome Sequencing Center for Infectious Disease"/>
            <person name="Wu L."/>
            <person name="Ma J."/>
        </authorList>
    </citation>
    <scope>NUCLEOTIDE SEQUENCE [LARGE SCALE GENOMIC DNA]</scope>
    <source>
        <strain evidence="2">CGMCC 1.12477</strain>
    </source>
</reference>
<proteinExistence type="predicted"/>
<dbReference type="RefSeq" id="WP_379917049.1">
    <property type="nucleotide sequence ID" value="NZ_JBHUDD010000137.1"/>
</dbReference>
<accession>A0ABW4EKH8</accession>
<evidence type="ECO:0000313" key="1">
    <source>
        <dbReference type="EMBL" id="MFD1510661.1"/>
    </source>
</evidence>
<dbReference type="EMBL" id="JBHUDD010000137">
    <property type="protein sequence ID" value="MFD1510661.1"/>
    <property type="molecule type" value="Genomic_DNA"/>
</dbReference>
<comment type="caution">
    <text evidence="1">The sequence shown here is derived from an EMBL/GenBank/DDBJ whole genome shotgun (WGS) entry which is preliminary data.</text>
</comment>
<sequence>MTRTNDILDGFEQSQTRIEQFLDAGEFEQALAMSEELGVAIRRTDLPAASITAKDRARLGDLVLRNTDSAEQVGRLMENARSARRKSQAALRVYKKY</sequence>
<organism evidence="1 2">
    <name type="scientific">Lacimonas salitolerans</name>
    <dbReference type="NCBI Taxonomy" id="1323750"/>
    <lineage>
        <taxon>Bacteria</taxon>
        <taxon>Pseudomonadati</taxon>
        <taxon>Pseudomonadota</taxon>
        <taxon>Alphaproteobacteria</taxon>
        <taxon>Rhodobacterales</taxon>
        <taxon>Paracoccaceae</taxon>
        <taxon>Lacimonas</taxon>
    </lineage>
</organism>